<evidence type="ECO:0000256" key="1">
    <source>
        <dbReference type="SAM" id="MobiDB-lite"/>
    </source>
</evidence>
<accession>A0A8X7P0N9</accession>
<feature type="compositionally biased region" description="Basic and acidic residues" evidence="1">
    <location>
        <begin position="70"/>
        <end position="81"/>
    </location>
</feature>
<gene>
    <name evidence="2" type="ORF">Bca52824_095829</name>
</gene>
<organism evidence="2 3">
    <name type="scientific">Brassica carinata</name>
    <name type="common">Ethiopian mustard</name>
    <name type="synonym">Abyssinian cabbage</name>
    <dbReference type="NCBI Taxonomy" id="52824"/>
    <lineage>
        <taxon>Eukaryota</taxon>
        <taxon>Viridiplantae</taxon>
        <taxon>Streptophyta</taxon>
        <taxon>Embryophyta</taxon>
        <taxon>Tracheophyta</taxon>
        <taxon>Spermatophyta</taxon>
        <taxon>Magnoliopsida</taxon>
        <taxon>eudicotyledons</taxon>
        <taxon>Gunneridae</taxon>
        <taxon>Pentapetalae</taxon>
        <taxon>rosids</taxon>
        <taxon>malvids</taxon>
        <taxon>Brassicales</taxon>
        <taxon>Brassicaceae</taxon>
        <taxon>Brassiceae</taxon>
        <taxon>Brassica</taxon>
    </lineage>
</organism>
<comment type="caution">
    <text evidence="2">The sequence shown here is derived from an EMBL/GenBank/DDBJ whole genome shotgun (WGS) entry which is preliminary data.</text>
</comment>
<dbReference type="AlphaFoldDB" id="A0A8X7P0N9"/>
<dbReference type="Proteomes" id="UP000886595">
    <property type="component" value="Unassembled WGS sequence"/>
</dbReference>
<name>A0A8X7P0N9_BRACI</name>
<evidence type="ECO:0000313" key="2">
    <source>
        <dbReference type="EMBL" id="KAG2242330.1"/>
    </source>
</evidence>
<dbReference type="EMBL" id="JAAMPC010000532">
    <property type="protein sequence ID" value="KAG2242330.1"/>
    <property type="molecule type" value="Genomic_DNA"/>
</dbReference>
<sequence length="153" mass="17097">MSERERMEMDEDMEMEEMVFELGGSISLGRSHRRSLSPPSSAFVTKLLLGEEIPGDMTEAASTKPEDEDFTVHGGEKDGGIYHHPYLNKTGGNGMRFGAFSSQQAHNSKKVPNQPIYIGPTVSNHKHNDNKPKFRVKPSVRPTKELNVNETHC</sequence>
<keyword evidence="3" id="KW-1185">Reference proteome</keyword>
<protein>
    <submittedName>
        <fullName evidence="2">Uncharacterized protein</fullName>
    </submittedName>
</protein>
<evidence type="ECO:0000313" key="3">
    <source>
        <dbReference type="Proteomes" id="UP000886595"/>
    </source>
</evidence>
<reference evidence="2 3" key="1">
    <citation type="submission" date="2020-02" db="EMBL/GenBank/DDBJ databases">
        <authorList>
            <person name="Ma Q."/>
            <person name="Huang Y."/>
            <person name="Song X."/>
            <person name="Pei D."/>
        </authorList>
    </citation>
    <scope>NUCLEOTIDE SEQUENCE [LARGE SCALE GENOMIC DNA]</scope>
    <source>
        <strain evidence="2">Sxm20200214</strain>
        <tissue evidence="2">Leaf</tissue>
    </source>
</reference>
<feature type="region of interest" description="Disordered" evidence="1">
    <location>
        <begin position="57"/>
        <end position="153"/>
    </location>
</feature>
<dbReference type="OrthoDB" id="1684416at2759"/>
<proteinExistence type="predicted"/>